<gene>
    <name evidence="11" type="ORF">PILCRDRAFT_73724</name>
</gene>
<dbReference type="OrthoDB" id="4756206at2759"/>
<keyword evidence="4" id="KW-0964">Secreted</keyword>
<keyword evidence="6 10" id="KW-0378">Hydrolase</keyword>
<dbReference type="Pfam" id="PF07335">
    <property type="entry name" value="Glyco_hydro_75"/>
    <property type="match status" value="1"/>
</dbReference>
<dbReference type="EMBL" id="KN833007">
    <property type="protein sequence ID" value="KIM79831.1"/>
    <property type="molecule type" value="Genomic_DNA"/>
</dbReference>
<dbReference type="PANTHER" id="PTHR42061">
    <property type="entry name" value="ENDO-CHITOSANASE"/>
    <property type="match status" value="1"/>
</dbReference>
<reference evidence="12" key="2">
    <citation type="submission" date="2015-01" db="EMBL/GenBank/DDBJ databases">
        <title>Evolutionary Origins and Diversification of the Mycorrhizal Mutualists.</title>
        <authorList>
            <consortium name="DOE Joint Genome Institute"/>
            <consortium name="Mycorrhizal Genomics Consortium"/>
            <person name="Kohler A."/>
            <person name="Kuo A."/>
            <person name="Nagy L.G."/>
            <person name="Floudas D."/>
            <person name="Copeland A."/>
            <person name="Barry K.W."/>
            <person name="Cichocki N."/>
            <person name="Veneault-Fourrey C."/>
            <person name="LaButti K."/>
            <person name="Lindquist E.A."/>
            <person name="Lipzen A."/>
            <person name="Lundell T."/>
            <person name="Morin E."/>
            <person name="Murat C."/>
            <person name="Riley R."/>
            <person name="Ohm R."/>
            <person name="Sun H."/>
            <person name="Tunlid A."/>
            <person name="Henrissat B."/>
            <person name="Grigoriev I.V."/>
            <person name="Hibbett D.S."/>
            <person name="Martin F."/>
        </authorList>
    </citation>
    <scope>NUCLEOTIDE SEQUENCE [LARGE SCALE GENOMIC DNA]</scope>
    <source>
        <strain evidence="12">F 1598</strain>
    </source>
</reference>
<evidence type="ECO:0000256" key="4">
    <source>
        <dbReference type="ARBA" id="ARBA00022525"/>
    </source>
</evidence>
<evidence type="ECO:0000256" key="9">
    <source>
        <dbReference type="ARBA" id="ARBA00023326"/>
    </source>
</evidence>
<evidence type="ECO:0000256" key="10">
    <source>
        <dbReference type="RuleBase" id="RU361208"/>
    </source>
</evidence>
<protein>
    <recommendedName>
        <fullName evidence="10">Endo-chitosanase</fullName>
        <ecNumber evidence="10">3.2.1.132</ecNumber>
    </recommendedName>
</protein>
<evidence type="ECO:0000256" key="6">
    <source>
        <dbReference type="ARBA" id="ARBA00022801"/>
    </source>
</evidence>
<keyword evidence="12" id="KW-1185">Reference proteome</keyword>
<dbReference type="Proteomes" id="UP000054166">
    <property type="component" value="Unassembled WGS sequence"/>
</dbReference>
<proteinExistence type="inferred from homology"/>
<keyword evidence="8 10" id="KW-0326">Glycosidase</keyword>
<evidence type="ECO:0000256" key="8">
    <source>
        <dbReference type="ARBA" id="ARBA00023295"/>
    </source>
</evidence>
<dbReference type="PANTHER" id="PTHR42061:SF6">
    <property type="entry name" value="ENDO-CHITOSANASE"/>
    <property type="match status" value="1"/>
</dbReference>
<keyword evidence="9 10" id="KW-0624">Polysaccharide degradation</keyword>
<dbReference type="GO" id="GO:0016977">
    <property type="term" value="F:chitosanase activity"/>
    <property type="evidence" value="ECO:0007669"/>
    <property type="project" value="UniProtKB-EC"/>
</dbReference>
<dbReference type="GO" id="GO:0000272">
    <property type="term" value="P:polysaccharide catabolic process"/>
    <property type="evidence" value="ECO:0007669"/>
    <property type="project" value="UniProtKB-KW"/>
</dbReference>
<sequence length="127" mass="13570">YGISTLNPMIHSYSVLRTCHVPVDKPSGGSISPLSTVAVVCNNQLFYSVFGDTDGCDDADFTRETSYALANLCFPGWGLGGEKGYTGHDILYIAFMADDAIPGSNDADWKASESKAFETSLAMLGKN</sequence>
<name>A0A0C3FK03_PILCF</name>
<comment type="function">
    <text evidence="10">Chitosanase catalyzing the endo-type cleavage of chitosan, the deacylated form of chitin. Chitosanase may be crucial in the degradation of the deacetylated portion of chitin in the fungal cell wall.</text>
</comment>
<comment type="similarity">
    <text evidence="3 10">Belongs to the glycosyl hydrolase 75 family.</text>
</comment>
<keyword evidence="7" id="KW-0119">Carbohydrate metabolism</keyword>
<evidence type="ECO:0000256" key="2">
    <source>
        <dbReference type="ARBA" id="ARBA00004613"/>
    </source>
</evidence>
<dbReference type="InParanoid" id="A0A0C3FK03"/>
<feature type="non-terminal residue" evidence="11">
    <location>
        <position position="1"/>
    </location>
</feature>
<evidence type="ECO:0000256" key="3">
    <source>
        <dbReference type="ARBA" id="ARBA00007799"/>
    </source>
</evidence>
<organism evidence="11 12">
    <name type="scientific">Piloderma croceum (strain F 1598)</name>
    <dbReference type="NCBI Taxonomy" id="765440"/>
    <lineage>
        <taxon>Eukaryota</taxon>
        <taxon>Fungi</taxon>
        <taxon>Dikarya</taxon>
        <taxon>Basidiomycota</taxon>
        <taxon>Agaricomycotina</taxon>
        <taxon>Agaricomycetes</taxon>
        <taxon>Agaricomycetidae</taxon>
        <taxon>Atheliales</taxon>
        <taxon>Atheliaceae</taxon>
        <taxon>Piloderma</taxon>
    </lineage>
</organism>
<reference evidence="11 12" key="1">
    <citation type="submission" date="2014-04" db="EMBL/GenBank/DDBJ databases">
        <authorList>
            <consortium name="DOE Joint Genome Institute"/>
            <person name="Kuo A."/>
            <person name="Tarkka M."/>
            <person name="Buscot F."/>
            <person name="Kohler A."/>
            <person name="Nagy L.G."/>
            <person name="Floudas D."/>
            <person name="Copeland A."/>
            <person name="Barry K.W."/>
            <person name="Cichocki N."/>
            <person name="Veneault-Fourrey C."/>
            <person name="LaButti K."/>
            <person name="Lindquist E.A."/>
            <person name="Lipzen A."/>
            <person name="Lundell T."/>
            <person name="Morin E."/>
            <person name="Murat C."/>
            <person name="Sun H."/>
            <person name="Tunlid A."/>
            <person name="Henrissat B."/>
            <person name="Grigoriev I.V."/>
            <person name="Hibbett D.S."/>
            <person name="Martin F."/>
            <person name="Nordberg H.P."/>
            <person name="Cantor M.N."/>
            <person name="Hua S.X."/>
        </authorList>
    </citation>
    <scope>NUCLEOTIDE SEQUENCE [LARGE SCALE GENOMIC DNA]</scope>
    <source>
        <strain evidence="11 12">F 1598</strain>
    </source>
</reference>
<dbReference type="HOGENOM" id="CLU_046555_1_0_1"/>
<dbReference type="AlphaFoldDB" id="A0A0C3FK03"/>
<keyword evidence="5" id="KW-0732">Signal</keyword>
<comment type="catalytic activity">
    <reaction evidence="1 10">
        <text>Endohydrolysis of beta-(1-&gt;4)-linkages between D-glucosamine residues in a partly acetylated chitosan.</text>
        <dbReference type="EC" id="3.2.1.132"/>
    </reaction>
</comment>
<evidence type="ECO:0000256" key="5">
    <source>
        <dbReference type="ARBA" id="ARBA00022729"/>
    </source>
</evidence>
<dbReference type="GO" id="GO:0005576">
    <property type="term" value="C:extracellular region"/>
    <property type="evidence" value="ECO:0007669"/>
    <property type="project" value="UniProtKB-SubCell"/>
</dbReference>
<evidence type="ECO:0000313" key="12">
    <source>
        <dbReference type="Proteomes" id="UP000054166"/>
    </source>
</evidence>
<comment type="subcellular location">
    <subcellularLocation>
        <location evidence="2 10">Secreted</location>
    </subcellularLocation>
</comment>
<evidence type="ECO:0000256" key="1">
    <source>
        <dbReference type="ARBA" id="ARBA00000405"/>
    </source>
</evidence>
<dbReference type="EC" id="3.2.1.132" evidence="10"/>
<dbReference type="InterPro" id="IPR009939">
    <property type="entry name" value="Chitosanase_fungal"/>
</dbReference>
<evidence type="ECO:0000313" key="11">
    <source>
        <dbReference type="EMBL" id="KIM79831.1"/>
    </source>
</evidence>
<accession>A0A0C3FK03</accession>
<evidence type="ECO:0000256" key="7">
    <source>
        <dbReference type="ARBA" id="ARBA00023277"/>
    </source>
</evidence>